<feature type="non-terminal residue" evidence="3">
    <location>
        <position position="356"/>
    </location>
</feature>
<sequence length="356" mass="36841">MARVGRAGRRDRVGAARRRRPGRSRHPDGVPRRRGRVPPRRGRGGRPRAGPPHPAPPRRRLALVQPGGGAGAGRDPRRRPRADLRGVACLRRRHGAREVNARRAAGLVLAAALLLLAPPARAQADALSDVGQRTFAQVAGCAAGADHLLVAIVVDESSSLRATDPGNRRVEAIATAVSSLAALPRAGGRLDVEANLATFGSAYTELVPWGGVEGAHADALVGAARAELPRRDRADETDYRVALRGAQQSLQQRQAALGGTSCPVLLWFTDGELDVGAATPAAAAQLCDPQGLVDGLRGARIPVVAVALFTDSGPGAVPPAAREQLRAIAEGGGDGTRCGAQPVPADAAPGAYLRAD</sequence>
<feature type="compositionally biased region" description="Basic residues" evidence="1">
    <location>
        <begin position="15"/>
        <end position="24"/>
    </location>
</feature>
<dbReference type="Proteomes" id="UP000451860">
    <property type="component" value="Unassembled WGS sequence"/>
</dbReference>
<keyword evidence="4" id="KW-1185">Reference proteome</keyword>
<dbReference type="Pfam" id="PF13519">
    <property type="entry name" value="VWA_2"/>
    <property type="match status" value="1"/>
</dbReference>
<name>A0A7J5UKA9_9MICO</name>
<dbReference type="InterPro" id="IPR002035">
    <property type="entry name" value="VWF_A"/>
</dbReference>
<dbReference type="Gene3D" id="3.40.50.410">
    <property type="entry name" value="von Willebrand factor, type A domain"/>
    <property type="match status" value="1"/>
</dbReference>
<gene>
    <name evidence="3" type="ORF">GB883_19985</name>
</gene>
<evidence type="ECO:0000256" key="1">
    <source>
        <dbReference type="SAM" id="MobiDB-lite"/>
    </source>
</evidence>
<protein>
    <submittedName>
        <fullName evidence="3">VWA domain-containing protein</fullName>
    </submittedName>
</protein>
<feature type="region of interest" description="Disordered" evidence="1">
    <location>
        <begin position="1"/>
        <end position="84"/>
    </location>
</feature>
<comment type="caution">
    <text evidence="3">The sequence shown here is derived from an EMBL/GenBank/DDBJ whole genome shotgun (WGS) entry which is preliminary data.</text>
</comment>
<evidence type="ECO:0000259" key="2">
    <source>
        <dbReference type="PROSITE" id="PS50234"/>
    </source>
</evidence>
<dbReference type="EMBL" id="WHJE01000196">
    <property type="protein sequence ID" value="KAE8762313.1"/>
    <property type="molecule type" value="Genomic_DNA"/>
</dbReference>
<dbReference type="SUPFAM" id="SSF53300">
    <property type="entry name" value="vWA-like"/>
    <property type="match status" value="1"/>
</dbReference>
<dbReference type="OrthoDB" id="4424690at2"/>
<dbReference type="PROSITE" id="PS50234">
    <property type="entry name" value="VWFA"/>
    <property type="match status" value="1"/>
</dbReference>
<dbReference type="AlphaFoldDB" id="A0A7J5UKA9"/>
<reference evidence="3 4" key="1">
    <citation type="submission" date="2019-10" db="EMBL/GenBank/DDBJ databases">
        <title>Georgenia wutianyii sp. nov. and Georgenia yuyongxinii sp. nov. isolated from plateau pika (Ochotona curzoniae) in the Qinghai-Tibet plateau of China.</title>
        <authorList>
            <person name="Tian Z."/>
        </authorList>
    </citation>
    <scope>NUCLEOTIDE SEQUENCE [LARGE SCALE GENOMIC DNA]</scope>
    <source>
        <strain evidence="3 4">DSM 21501</strain>
    </source>
</reference>
<evidence type="ECO:0000313" key="4">
    <source>
        <dbReference type="Proteomes" id="UP000451860"/>
    </source>
</evidence>
<evidence type="ECO:0000313" key="3">
    <source>
        <dbReference type="EMBL" id="KAE8762313.1"/>
    </source>
</evidence>
<feature type="domain" description="VWFA" evidence="2">
    <location>
        <begin position="149"/>
        <end position="356"/>
    </location>
</feature>
<dbReference type="InterPro" id="IPR036465">
    <property type="entry name" value="vWFA_dom_sf"/>
</dbReference>
<organism evidence="3 4">
    <name type="scientific">Georgenia thermotolerans</name>
    <dbReference type="NCBI Taxonomy" id="527326"/>
    <lineage>
        <taxon>Bacteria</taxon>
        <taxon>Bacillati</taxon>
        <taxon>Actinomycetota</taxon>
        <taxon>Actinomycetes</taxon>
        <taxon>Micrococcales</taxon>
        <taxon>Bogoriellaceae</taxon>
        <taxon>Georgenia</taxon>
    </lineage>
</organism>
<proteinExistence type="predicted"/>
<accession>A0A7J5UKA9</accession>
<feature type="compositionally biased region" description="Basic residues" evidence="1">
    <location>
        <begin position="32"/>
        <end position="46"/>
    </location>
</feature>